<sequence>MLHYPCRWIMGRKSKKTAYETILCGRFHYPAGAVTPRAGALRPIPLPLPERASRTLPDPKPATLHAVGNPALLAGPLLGLLASRDCPGRILLDTLELVPPWVRDGRVILSGFHSPLEQQVLRSVLRRNGCVVKILARGMQEYHPPEQERAPLTNGTLLVVTAYPDRVRRTTRETALARNRLVLALASELLTPYIAPESGLASLLTEWGNLSGTTAAPGGKSAITRL</sequence>
<proteinExistence type="predicted"/>
<evidence type="ECO:0000259" key="1">
    <source>
        <dbReference type="Pfam" id="PF02481"/>
    </source>
</evidence>
<dbReference type="AlphaFoldDB" id="A0A2K8UEB0"/>
<accession>A0A2K8UEB0</accession>
<dbReference type="Pfam" id="PF02481">
    <property type="entry name" value="DNA_processg_A"/>
    <property type="match status" value="1"/>
</dbReference>
<organism evidence="2 3">
    <name type="scientific">Candidatus Thiodictyon syntrophicum</name>
    <dbReference type="NCBI Taxonomy" id="1166950"/>
    <lineage>
        <taxon>Bacteria</taxon>
        <taxon>Pseudomonadati</taxon>
        <taxon>Pseudomonadota</taxon>
        <taxon>Gammaproteobacteria</taxon>
        <taxon>Chromatiales</taxon>
        <taxon>Chromatiaceae</taxon>
        <taxon>Thiodictyon</taxon>
    </lineage>
</organism>
<keyword evidence="3" id="KW-1185">Reference proteome</keyword>
<feature type="domain" description="Smf/DprA SLOG" evidence="1">
    <location>
        <begin position="58"/>
        <end position="199"/>
    </location>
</feature>
<reference evidence="2 3" key="1">
    <citation type="submission" date="2017-03" db="EMBL/GenBank/DDBJ databases">
        <title>Complete genome sequence of Candidatus 'Thiodictyon syntrophicum' sp. nov. strain Cad16T, a photolithoautotroph purple sulfur bacterium isolated from an alpine meromictic lake.</title>
        <authorList>
            <person name="Luedin S.M."/>
            <person name="Pothier J.F."/>
            <person name="Danza F."/>
            <person name="Storelli N."/>
            <person name="Wittwer M."/>
            <person name="Tonolla M."/>
        </authorList>
    </citation>
    <scope>NUCLEOTIDE SEQUENCE [LARGE SCALE GENOMIC DNA]</scope>
    <source>
        <strain evidence="2 3">Cad16T</strain>
    </source>
</reference>
<dbReference type="EMBL" id="CP020370">
    <property type="protein sequence ID" value="AUB83827.1"/>
    <property type="molecule type" value="Genomic_DNA"/>
</dbReference>
<dbReference type="KEGG" id="tsy:THSYN_24685"/>
<dbReference type="Proteomes" id="UP000232638">
    <property type="component" value="Chromosome"/>
</dbReference>
<evidence type="ECO:0000313" key="2">
    <source>
        <dbReference type="EMBL" id="AUB83827.1"/>
    </source>
</evidence>
<dbReference type="InterPro" id="IPR057666">
    <property type="entry name" value="DrpA_SLOG"/>
</dbReference>
<gene>
    <name evidence="2" type="ORF">THSYN_24685</name>
</gene>
<evidence type="ECO:0000313" key="3">
    <source>
        <dbReference type="Proteomes" id="UP000232638"/>
    </source>
</evidence>
<protein>
    <recommendedName>
        <fullName evidence="1">Smf/DprA SLOG domain-containing protein</fullName>
    </recommendedName>
</protein>
<name>A0A2K8UEB0_9GAMM</name>
<dbReference type="Gene3D" id="3.40.50.450">
    <property type="match status" value="1"/>
</dbReference>
<dbReference type="GO" id="GO:0009294">
    <property type="term" value="P:DNA-mediated transformation"/>
    <property type="evidence" value="ECO:0007669"/>
    <property type="project" value="InterPro"/>
</dbReference>